<dbReference type="InterPro" id="IPR012340">
    <property type="entry name" value="NA-bd_OB-fold"/>
</dbReference>
<dbReference type="Gene3D" id="2.40.50.140">
    <property type="entry name" value="Nucleic acid-binding proteins"/>
    <property type="match status" value="1"/>
</dbReference>
<accession>A0AAN9IHL5</accession>
<reference evidence="1 2" key="1">
    <citation type="submission" date="2024-01" db="EMBL/GenBank/DDBJ databases">
        <title>The genomes of 5 underutilized Papilionoideae crops provide insights into root nodulation and disease resistanc.</title>
        <authorList>
            <person name="Yuan L."/>
        </authorList>
    </citation>
    <scope>NUCLEOTIDE SEQUENCE [LARGE SCALE GENOMIC DNA]</scope>
    <source>
        <strain evidence="1">ZHUSHIDOU_FW_LH</strain>
        <tissue evidence="1">Leaf</tissue>
    </source>
</reference>
<protein>
    <submittedName>
        <fullName evidence="1">Uncharacterized protein</fullName>
    </submittedName>
</protein>
<name>A0AAN9IHL5_CROPI</name>
<gene>
    <name evidence="1" type="ORF">RIF29_08910</name>
</gene>
<organism evidence="1 2">
    <name type="scientific">Crotalaria pallida</name>
    <name type="common">Smooth rattlebox</name>
    <name type="synonym">Crotalaria striata</name>
    <dbReference type="NCBI Taxonomy" id="3830"/>
    <lineage>
        <taxon>Eukaryota</taxon>
        <taxon>Viridiplantae</taxon>
        <taxon>Streptophyta</taxon>
        <taxon>Embryophyta</taxon>
        <taxon>Tracheophyta</taxon>
        <taxon>Spermatophyta</taxon>
        <taxon>Magnoliopsida</taxon>
        <taxon>eudicotyledons</taxon>
        <taxon>Gunneridae</taxon>
        <taxon>Pentapetalae</taxon>
        <taxon>rosids</taxon>
        <taxon>fabids</taxon>
        <taxon>Fabales</taxon>
        <taxon>Fabaceae</taxon>
        <taxon>Papilionoideae</taxon>
        <taxon>50 kb inversion clade</taxon>
        <taxon>genistoids sensu lato</taxon>
        <taxon>core genistoids</taxon>
        <taxon>Crotalarieae</taxon>
        <taxon>Crotalaria</taxon>
    </lineage>
</organism>
<sequence length="94" mass="10360">MLNPHIPEAAQLTNAGQQLPLLTQAPSQAYSENASGILNALSNPLCCKTVAEIQQEKQAGNYRTVATVTEIIEDNNRWYRGCTECKKTIIKVQD</sequence>
<evidence type="ECO:0000313" key="1">
    <source>
        <dbReference type="EMBL" id="KAK7281168.1"/>
    </source>
</evidence>
<keyword evidence="2" id="KW-1185">Reference proteome</keyword>
<evidence type="ECO:0000313" key="2">
    <source>
        <dbReference type="Proteomes" id="UP001372338"/>
    </source>
</evidence>
<proteinExistence type="predicted"/>
<dbReference type="AlphaFoldDB" id="A0AAN9IHL5"/>
<dbReference type="EMBL" id="JAYWIO010000002">
    <property type="protein sequence ID" value="KAK7281168.1"/>
    <property type="molecule type" value="Genomic_DNA"/>
</dbReference>
<comment type="caution">
    <text evidence="1">The sequence shown here is derived from an EMBL/GenBank/DDBJ whole genome shotgun (WGS) entry which is preliminary data.</text>
</comment>
<dbReference type="Proteomes" id="UP001372338">
    <property type="component" value="Unassembled WGS sequence"/>
</dbReference>